<dbReference type="InterPro" id="IPR036388">
    <property type="entry name" value="WH-like_DNA-bd_sf"/>
</dbReference>
<evidence type="ECO:0000313" key="5">
    <source>
        <dbReference type="EMBL" id="TDD11921.1"/>
    </source>
</evidence>
<dbReference type="Pfam" id="PF00931">
    <property type="entry name" value="NB-ARC"/>
    <property type="match status" value="1"/>
</dbReference>
<dbReference type="PANTHER" id="PTHR35807">
    <property type="entry name" value="TRANSCRIPTIONAL REGULATOR REDD-RELATED"/>
    <property type="match status" value="1"/>
</dbReference>
<accession>A0A4R4W253</accession>
<feature type="domain" description="Bacterial transcriptional activator" evidence="4">
    <location>
        <begin position="105"/>
        <end position="247"/>
    </location>
</feature>
<comment type="caution">
    <text evidence="5">The sequence shown here is derived from an EMBL/GenBank/DDBJ whole genome shotgun (WGS) entry which is preliminary data.</text>
</comment>
<dbReference type="InterPro" id="IPR005158">
    <property type="entry name" value="BTAD"/>
</dbReference>
<dbReference type="PANTHER" id="PTHR35807:SF1">
    <property type="entry name" value="TRANSCRIPTIONAL REGULATOR REDD"/>
    <property type="match status" value="1"/>
</dbReference>
<dbReference type="GO" id="GO:0043531">
    <property type="term" value="F:ADP binding"/>
    <property type="evidence" value="ECO:0007669"/>
    <property type="project" value="InterPro"/>
</dbReference>
<evidence type="ECO:0000256" key="3">
    <source>
        <dbReference type="SAM" id="MobiDB-lite"/>
    </source>
</evidence>
<dbReference type="SMART" id="SM00028">
    <property type="entry name" value="TPR"/>
    <property type="match status" value="4"/>
</dbReference>
<protein>
    <recommendedName>
        <fullName evidence="4">Bacterial transcriptional activator domain-containing protein</fullName>
    </recommendedName>
</protein>
<evidence type="ECO:0000259" key="4">
    <source>
        <dbReference type="SMART" id="SM01043"/>
    </source>
</evidence>
<dbReference type="InterPro" id="IPR019734">
    <property type="entry name" value="TPR_rpt"/>
</dbReference>
<dbReference type="InterPro" id="IPR002182">
    <property type="entry name" value="NB-ARC"/>
</dbReference>
<gene>
    <name evidence="5" type="ORF">E1292_03645</name>
</gene>
<sequence length="972" mass="106232">MVRQDETATPVIRILGPLQVIARREMTVPGRNGPWLLAGLALGGGRPVPDDQLIEWVWGPAGATVGALRTGVSRIRAWLRDRTSLPDVIELTCHGYRLNLERVRLDAARFLDLAGAAEAETDPADRLDLLQLAMAEWRAPVLLGAPERLCAGPEVNRLETARLATVIELADLALLLDRAEEAVHHVTSVAELHPYDERLHTRLIAVLGASGRRAQALRWFEATRRRLADELGVDPSAELRDVHAALLAEETGAGTPQRSARTAPNMLPPDVTDYTGREGLRLSLRHHLCDVRRTTASIVTISGMGGIGKTALALRLAYEVHAQFPDGQLYMDLHGTGSPGEPIEPAEVLSRFLRILNVSGDAIPPTLDERAELFRTLVSDRRTLIVLDNAADATQVMPLLPGSPSCAVVITSRRSLGLPVAWHVDLDVLSPSQASTLLERIVGRDRLGQDPDAAQELLSLCGHLPLALRIAGARIAAKRHWTAAMLVAHLNDERHRLDELAHGTLHVRAVFALSYLSLEEEEQRAFRRLGLIEVSSFPSWMAAALLDVDLQAAGRLLETLVDAQLLQVAASDPAGRVRYRFHDLVRLFAREAAEAEDPVEVRTGAVERMLGALLSVGRAAYSALYGGEHQIVRGASERWSPPASYLHDLVRDPVEWFETERLTIVHGVRLAASAGHEDLSWDLACATAIFFSLRKYLDDLETTLAIAYAAAEQAGDVRGMAAVLHRRGMLHSDKALYDLAAADFERSLELFLSADDVHGSGIARAYLAMIDRWVGRPGQAMARYERALGELRAAGDAGTEAHVLRCVAQIHLGDDELRLARVNIEAALAIYEPLNAQRGLAQTLYWLGNLELREKRYDRAGDAFATTLTHVRTIGDRVGEALALHGLGMSSLGKGLLEEAEDFLVRAVGITRSVKSRHNEIRVRTSLGEFYQAVGRVPEAVVELGTAVAIAKDIGARPFEERAARLLDECTS</sequence>
<dbReference type="GO" id="GO:0003677">
    <property type="term" value="F:DNA binding"/>
    <property type="evidence" value="ECO:0007669"/>
    <property type="project" value="InterPro"/>
</dbReference>
<evidence type="ECO:0000256" key="2">
    <source>
        <dbReference type="ARBA" id="ARBA00023163"/>
    </source>
</evidence>
<dbReference type="Pfam" id="PF03704">
    <property type="entry name" value="BTAD"/>
    <property type="match status" value="1"/>
</dbReference>
<dbReference type="InterPro" id="IPR051677">
    <property type="entry name" value="AfsR-DnrI-RedD_regulator"/>
</dbReference>
<dbReference type="AlphaFoldDB" id="A0A4R4W253"/>
<feature type="region of interest" description="Disordered" evidence="3">
    <location>
        <begin position="249"/>
        <end position="271"/>
    </location>
</feature>
<keyword evidence="1" id="KW-0805">Transcription regulation</keyword>
<name>A0A4R4W253_9ACTN</name>
<dbReference type="GO" id="GO:0006355">
    <property type="term" value="P:regulation of DNA-templated transcription"/>
    <property type="evidence" value="ECO:0007669"/>
    <property type="project" value="InterPro"/>
</dbReference>
<dbReference type="Gene3D" id="1.10.10.10">
    <property type="entry name" value="Winged helix-like DNA-binding domain superfamily/Winged helix DNA-binding domain"/>
    <property type="match status" value="2"/>
</dbReference>
<dbReference type="SUPFAM" id="SSF52540">
    <property type="entry name" value="P-loop containing nucleoside triphosphate hydrolases"/>
    <property type="match status" value="1"/>
</dbReference>
<dbReference type="Gene3D" id="3.40.50.300">
    <property type="entry name" value="P-loop containing nucleotide triphosphate hydrolases"/>
    <property type="match status" value="1"/>
</dbReference>
<dbReference type="Proteomes" id="UP000295258">
    <property type="component" value="Unassembled WGS sequence"/>
</dbReference>
<dbReference type="InterPro" id="IPR016032">
    <property type="entry name" value="Sig_transdc_resp-reg_C-effctor"/>
</dbReference>
<evidence type="ECO:0000313" key="6">
    <source>
        <dbReference type="Proteomes" id="UP000295258"/>
    </source>
</evidence>
<dbReference type="Gene3D" id="1.25.40.10">
    <property type="entry name" value="Tetratricopeptide repeat domain"/>
    <property type="match status" value="2"/>
</dbReference>
<dbReference type="SMART" id="SM01043">
    <property type="entry name" value="BTAD"/>
    <property type="match status" value="1"/>
</dbReference>
<dbReference type="PRINTS" id="PR00364">
    <property type="entry name" value="DISEASERSIST"/>
</dbReference>
<keyword evidence="6" id="KW-1185">Reference proteome</keyword>
<dbReference type="InterPro" id="IPR011990">
    <property type="entry name" value="TPR-like_helical_dom_sf"/>
</dbReference>
<dbReference type="SUPFAM" id="SSF48452">
    <property type="entry name" value="TPR-like"/>
    <property type="match status" value="3"/>
</dbReference>
<dbReference type="RefSeq" id="WP_132591942.1">
    <property type="nucleotide sequence ID" value="NZ_SMKO01000005.1"/>
</dbReference>
<proteinExistence type="predicted"/>
<dbReference type="SUPFAM" id="SSF46894">
    <property type="entry name" value="C-terminal effector domain of the bipartite response regulators"/>
    <property type="match status" value="1"/>
</dbReference>
<dbReference type="CDD" id="cd15831">
    <property type="entry name" value="BTAD"/>
    <property type="match status" value="1"/>
</dbReference>
<organism evidence="5 6">
    <name type="scientific">Nonomuraea deserti</name>
    <dbReference type="NCBI Taxonomy" id="1848322"/>
    <lineage>
        <taxon>Bacteria</taxon>
        <taxon>Bacillati</taxon>
        <taxon>Actinomycetota</taxon>
        <taxon>Actinomycetes</taxon>
        <taxon>Streptosporangiales</taxon>
        <taxon>Streptosporangiaceae</taxon>
        <taxon>Nonomuraea</taxon>
    </lineage>
</organism>
<dbReference type="EMBL" id="SMKO01000005">
    <property type="protein sequence ID" value="TDD11921.1"/>
    <property type="molecule type" value="Genomic_DNA"/>
</dbReference>
<evidence type="ECO:0000256" key="1">
    <source>
        <dbReference type="ARBA" id="ARBA00023015"/>
    </source>
</evidence>
<reference evidence="5 6" key="1">
    <citation type="submission" date="2019-03" db="EMBL/GenBank/DDBJ databases">
        <title>Draft genome sequences of novel Actinobacteria.</title>
        <authorList>
            <person name="Sahin N."/>
            <person name="Ay H."/>
            <person name="Saygin H."/>
        </authorList>
    </citation>
    <scope>NUCLEOTIDE SEQUENCE [LARGE SCALE GENOMIC DNA]</scope>
    <source>
        <strain evidence="5 6">KC310</strain>
    </source>
</reference>
<dbReference type="Pfam" id="PF13424">
    <property type="entry name" value="TPR_12"/>
    <property type="match status" value="1"/>
</dbReference>
<dbReference type="InterPro" id="IPR027417">
    <property type="entry name" value="P-loop_NTPase"/>
</dbReference>
<keyword evidence="2" id="KW-0804">Transcription</keyword>